<comment type="similarity">
    <text evidence="10">Belongs to the PlsY family.</text>
</comment>
<feature type="transmembrane region" description="Helical" evidence="10">
    <location>
        <begin position="154"/>
        <end position="177"/>
    </location>
</feature>
<dbReference type="Pfam" id="PF01488">
    <property type="entry name" value="Shikimate_DH"/>
    <property type="match status" value="1"/>
</dbReference>
<keyword evidence="4 10" id="KW-0812">Transmembrane</keyword>
<proteinExistence type="inferred from homology"/>
<keyword evidence="5 10" id="KW-1133">Transmembrane helix</keyword>
<evidence type="ECO:0000256" key="2">
    <source>
        <dbReference type="ARBA" id="ARBA00022516"/>
    </source>
</evidence>
<evidence type="ECO:0000256" key="5">
    <source>
        <dbReference type="ARBA" id="ARBA00022989"/>
    </source>
</evidence>
<dbReference type="EMBL" id="CP002042">
    <property type="protein sequence ID" value="ADH63150.1"/>
    <property type="molecule type" value="Genomic_DNA"/>
</dbReference>
<feature type="transmembrane region" description="Helical" evidence="10">
    <location>
        <begin position="183"/>
        <end position="200"/>
    </location>
</feature>
<dbReference type="HOGENOM" id="CLU_534983_0_0_0"/>
<name>D7BDZ9_ALLS1</name>
<comment type="pathway">
    <text evidence="10">Lipid metabolism; phospholipid metabolism.</text>
</comment>
<comment type="catalytic activity">
    <reaction evidence="10">
        <text>an acyl phosphate + sn-glycerol 3-phosphate = a 1-acyl-sn-glycero-3-phosphate + phosphate</text>
        <dbReference type="Rhea" id="RHEA:34075"/>
        <dbReference type="ChEBI" id="CHEBI:43474"/>
        <dbReference type="ChEBI" id="CHEBI:57597"/>
        <dbReference type="ChEBI" id="CHEBI:57970"/>
        <dbReference type="ChEBI" id="CHEBI:59918"/>
        <dbReference type="EC" id="2.3.1.275"/>
    </reaction>
</comment>
<dbReference type="InterPro" id="IPR003811">
    <property type="entry name" value="G3P_acylTferase_PlsY"/>
</dbReference>
<dbReference type="SUPFAM" id="SSF51735">
    <property type="entry name" value="NAD(P)-binding Rossmann-fold domains"/>
    <property type="match status" value="1"/>
</dbReference>
<evidence type="ECO:0000256" key="8">
    <source>
        <dbReference type="ARBA" id="ARBA00023209"/>
    </source>
</evidence>
<gene>
    <name evidence="10" type="primary">plsY</name>
    <name evidence="13" type="ordered locus">Mesil_1254</name>
</gene>
<evidence type="ECO:0000256" key="1">
    <source>
        <dbReference type="ARBA" id="ARBA00022475"/>
    </source>
</evidence>
<evidence type="ECO:0000313" key="13">
    <source>
        <dbReference type="EMBL" id="ADH63150.1"/>
    </source>
</evidence>
<comment type="subunit">
    <text evidence="10">Probably interacts with PlsX.</text>
</comment>
<keyword evidence="6 10" id="KW-0443">Lipid metabolism</keyword>
<keyword evidence="11" id="KW-0175">Coiled coil</keyword>
<dbReference type="HAMAP" id="MF_01043">
    <property type="entry name" value="PlsY"/>
    <property type="match status" value="1"/>
</dbReference>
<dbReference type="PANTHER" id="PTHR30309">
    <property type="entry name" value="INNER MEMBRANE PROTEIN YGIH"/>
    <property type="match status" value="1"/>
</dbReference>
<feature type="transmembrane region" description="Helical" evidence="10">
    <location>
        <begin position="12"/>
        <end position="39"/>
    </location>
</feature>
<protein>
    <recommendedName>
        <fullName evidence="10">Glycerol-3-phosphate acyltransferase</fullName>
    </recommendedName>
    <alternativeName>
        <fullName evidence="10">Acyl-PO4 G3P acyltransferase</fullName>
    </alternativeName>
    <alternativeName>
        <fullName evidence="10">Acyl-phosphate--glycerol-3-phosphate acyltransferase</fullName>
    </alternativeName>
    <alternativeName>
        <fullName evidence="10">G3P acyltransferase</fullName>
        <shortName evidence="10">GPAT</shortName>
        <ecNumber evidence="10">2.3.1.275</ecNumber>
    </alternativeName>
    <alternativeName>
        <fullName evidence="10">Lysophosphatidic acid synthase</fullName>
        <shortName evidence="10">LPA synthase</shortName>
    </alternativeName>
</protein>
<dbReference type="eggNOG" id="COG0344">
    <property type="taxonomic scope" value="Bacteria"/>
</dbReference>
<keyword evidence="2 10" id="KW-0444">Lipid biosynthesis</keyword>
<keyword evidence="7 10" id="KW-0472">Membrane</keyword>
<dbReference type="PANTHER" id="PTHR30309:SF0">
    <property type="entry name" value="GLYCEROL-3-PHOSPHATE ACYLTRANSFERASE-RELATED"/>
    <property type="match status" value="1"/>
</dbReference>
<evidence type="ECO:0000313" key="14">
    <source>
        <dbReference type="Proteomes" id="UP000001916"/>
    </source>
</evidence>
<dbReference type="GO" id="GO:0005886">
    <property type="term" value="C:plasma membrane"/>
    <property type="evidence" value="ECO:0007669"/>
    <property type="project" value="UniProtKB-SubCell"/>
</dbReference>
<keyword evidence="1 10" id="KW-1003">Cell membrane</keyword>
<dbReference type="AlphaFoldDB" id="D7BDZ9"/>
<dbReference type="InterPro" id="IPR006151">
    <property type="entry name" value="Shikm_DH/Glu-tRNA_Rdtase"/>
</dbReference>
<evidence type="ECO:0000256" key="4">
    <source>
        <dbReference type="ARBA" id="ARBA00022692"/>
    </source>
</evidence>
<evidence type="ECO:0000256" key="3">
    <source>
        <dbReference type="ARBA" id="ARBA00022679"/>
    </source>
</evidence>
<evidence type="ECO:0000256" key="6">
    <source>
        <dbReference type="ARBA" id="ARBA00023098"/>
    </source>
</evidence>
<dbReference type="GO" id="GO:0043772">
    <property type="term" value="F:acyl-phosphate glycerol-3-phosphate acyltransferase activity"/>
    <property type="evidence" value="ECO:0007669"/>
    <property type="project" value="UniProtKB-UniRule"/>
</dbReference>
<dbReference type="UniPathway" id="UPA00085"/>
<dbReference type="Proteomes" id="UP000001916">
    <property type="component" value="Chromosome"/>
</dbReference>
<feature type="coiled-coil region" evidence="11">
    <location>
        <begin position="415"/>
        <end position="442"/>
    </location>
</feature>
<comment type="function">
    <text evidence="10">Catalyzes the transfer of an acyl group from acyl-phosphate (acyl-PO(4)) to glycerol-3-phosphate (G3P) to form lysophosphatidic acid (LPA). This enzyme utilizes acyl-phosphate as fatty acyl donor, but not acyl-CoA or acyl-ACP.</text>
</comment>
<keyword evidence="9 10" id="KW-1208">Phospholipid metabolism</keyword>
<sequence>MGRGDARIPPIFLYDGVVVVVLAILAYLIGSLPLGYWLVRRLTGKDPRQASAYNLGLENAIRLLGAWPIFLAFAADFLKGFVAVYLARFTAAGFETGLLLAFVAYLGHLYPLPRWTQKTPLRGRGAGILLGILAALSNVGMPYLLALIPLAVALVLYAVLGYASLAALSVPLVTTLIAFAQPIALWGKLAGLGLALLALWRYKENLGRILEGTEPKLGEPLPLPSEKQAVCAFMIHPLTVEDLFQSPRFRWARPLVDWGVLPQAWIERLAEAFHPMKVGELRGIQTTDGREIRCYLISVPLLPHQITGHPELATRKAIQGARLAQELGAEVVGLGAFWSVVGDKGKAVQEAVPEIQVTNGGAYTSGTVRAAIPGILAHYSQSGRDLREITAAVVGANGVVAFGIARQIAPLVGKLILVGRNMERLEKSAESLRKNLERKGQTPHLVTTTDISAIREADLIFTATSDPKAVIRPEHVKPGAWIYDEGVPPDVDEDVKKIPGVRVIPGGVVRPPGNMTGNLDLHFGQGAVPACLAETMILAAERAYDRKSLGGETKSENIQFFVERAEALGFKVVD</sequence>
<dbReference type="EC" id="2.3.1.275" evidence="10"/>
<feature type="domain" description="Quinate/shikimate 5-dehydrogenase/glutamyl-tRNA reductase" evidence="12">
    <location>
        <begin position="384"/>
        <end position="504"/>
    </location>
</feature>
<feature type="transmembrane region" description="Helical" evidence="10">
    <location>
        <begin position="59"/>
        <end position="78"/>
    </location>
</feature>
<evidence type="ECO:0000256" key="11">
    <source>
        <dbReference type="SAM" id="Coils"/>
    </source>
</evidence>
<feature type="transmembrane region" description="Helical" evidence="10">
    <location>
        <begin position="126"/>
        <end position="147"/>
    </location>
</feature>
<feature type="transmembrane region" description="Helical" evidence="10">
    <location>
        <begin position="85"/>
        <end position="106"/>
    </location>
</feature>
<dbReference type="InterPro" id="IPR036291">
    <property type="entry name" value="NAD(P)-bd_dom_sf"/>
</dbReference>
<keyword evidence="8 10" id="KW-0594">Phospholipid biosynthesis</keyword>
<accession>D7BDZ9</accession>
<evidence type="ECO:0000256" key="10">
    <source>
        <dbReference type="HAMAP-Rule" id="MF_01043"/>
    </source>
</evidence>
<dbReference type="SMART" id="SM01207">
    <property type="entry name" value="G3P_acyltransf"/>
    <property type="match status" value="1"/>
</dbReference>
<dbReference type="eggNOG" id="COG5322">
    <property type="taxonomic scope" value="Bacteria"/>
</dbReference>
<evidence type="ECO:0000259" key="12">
    <source>
        <dbReference type="Pfam" id="PF01488"/>
    </source>
</evidence>
<evidence type="ECO:0000256" key="7">
    <source>
        <dbReference type="ARBA" id="ARBA00023136"/>
    </source>
</evidence>
<comment type="subcellular location">
    <subcellularLocation>
        <location evidence="10">Cell inner membrane</location>
        <topology evidence="10">Multi-pass membrane protein</topology>
    </subcellularLocation>
</comment>
<organism evidence="13 14">
    <name type="scientific">Allomeiothermus silvanus (strain ATCC 700542 / DSM 9946 / NBRC 106475 / NCIMB 13440 / VI-R2)</name>
    <name type="common">Thermus silvanus</name>
    <dbReference type="NCBI Taxonomy" id="526227"/>
    <lineage>
        <taxon>Bacteria</taxon>
        <taxon>Thermotogati</taxon>
        <taxon>Deinococcota</taxon>
        <taxon>Deinococci</taxon>
        <taxon>Thermales</taxon>
        <taxon>Thermaceae</taxon>
        <taxon>Allomeiothermus</taxon>
    </lineage>
</organism>
<keyword evidence="14" id="KW-1185">Reference proteome</keyword>
<evidence type="ECO:0000256" key="9">
    <source>
        <dbReference type="ARBA" id="ARBA00023264"/>
    </source>
</evidence>
<keyword evidence="10" id="KW-0997">Cell inner membrane</keyword>
<dbReference type="GO" id="GO:0008654">
    <property type="term" value="P:phospholipid biosynthetic process"/>
    <property type="evidence" value="ECO:0007669"/>
    <property type="project" value="UniProtKB-UniRule"/>
</dbReference>
<dbReference type="KEGG" id="msv:Mesil_1254"/>
<keyword evidence="3 10" id="KW-0808">Transferase</keyword>
<reference evidence="13 14" key="1">
    <citation type="journal article" date="2010" name="Stand. Genomic Sci.">
        <title>Complete genome sequence of Meiothermus silvanus type strain (VI-R2).</title>
        <authorList>
            <person name="Sikorski J."/>
            <person name="Tindall B.J."/>
            <person name="Lowry S."/>
            <person name="Lucas S."/>
            <person name="Nolan M."/>
            <person name="Copeland A."/>
            <person name="Glavina Del Rio T."/>
            <person name="Tice H."/>
            <person name="Cheng J.F."/>
            <person name="Han C."/>
            <person name="Pitluck S."/>
            <person name="Liolios K."/>
            <person name="Ivanova N."/>
            <person name="Mavromatis K."/>
            <person name="Mikhailova N."/>
            <person name="Pati A."/>
            <person name="Goodwin L."/>
            <person name="Chen A."/>
            <person name="Palaniappan K."/>
            <person name="Land M."/>
            <person name="Hauser L."/>
            <person name="Chang Y.J."/>
            <person name="Jeffries C.D."/>
            <person name="Rohde M."/>
            <person name="Goker M."/>
            <person name="Woyke T."/>
            <person name="Bristow J."/>
            <person name="Eisen J.A."/>
            <person name="Markowitz V."/>
            <person name="Hugenholtz P."/>
            <person name="Kyrpides N.C."/>
            <person name="Klenk H.P."/>
            <person name="Lapidus A."/>
        </authorList>
    </citation>
    <scope>NUCLEOTIDE SEQUENCE [LARGE SCALE GENOMIC DNA]</scope>
    <source>
        <strain evidence="14">ATCC 700542 / DSM 9946 / VI-R2</strain>
    </source>
</reference>
<dbReference type="Gene3D" id="3.40.50.720">
    <property type="entry name" value="NAD(P)-binding Rossmann-like Domain"/>
    <property type="match status" value="1"/>
</dbReference>
<dbReference type="STRING" id="526227.Mesil_1254"/>
<dbReference type="Pfam" id="PF02660">
    <property type="entry name" value="G3P_acyltransf"/>
    <property type="match status" value="1"/>
</dbReference>